<evidence type="ECO:0000313" key="10">
    <source>
        <dbReference type="EMBL" id="PSU17705.1"/>
    </source>
</evidence>
<comment type="similarity">
    <text evidence="8">Belongs to the high-potential iron-sulfur protein (HiPIP) family.</text>
</comment>
<reference evidence="10 12" key="1">
    <citation type="submission" date="2018-03" db="EMBL/GenBank/DDBJ databases">
        <title>Whole genome sequencing of Histamine producing bacteria.</title>
        <authorList>
            <person name="Butler K."/>
        </authorList>
    </citation>
    <scope>NUCLEOTIDE SEQUENCE [LARGE SCALE GENOMIC DNA]</scope>
    <source>
        <strain evidence="10 12">BT-6</strain>
    </source>
</reference>
<dbReference type="OrthoDB" id="5298540at2"/>
<sequence length="102" mass="10963">MKKEPNRRQFLKLGLGSVIGMTVGGKILLQPVSAEEIPHVSPEDPQAKALKYVDKSTVDGQICANCALIQGKDGDEWRPCAIFPGKLVNANGWCSAYAPKPA</sequence>
<evidence type="ECO:0000313" key="11">
    <source>
        <dbReference type="EMBL" id="SPY28475.1"/>
    </source>
</evidence>
<dbReference type="Proteomes" id="UP000241404">
    <property type="component" value="Unassembled WGS sequence"/>
</dbReference>
<evidence type="ECO:0000313" key="13">
    <source>
        <dbReference type="Proteomes" id="UP000251647"/>
    </source>
</evidence>
<evidence type="ECO:0000256" key="2">
    <source>
        <dbReference type="ARBA" id="ARBA00022448"/>
    </source>
</evidence>
<comment type="function">
    <text evidence="1 8">Specific class of high-redox-potential 4Fe-4S ferredoxins. Functions in anaerobic electron transport in most purple and in some other photosynthetic bacteria and in at least one genus (Paracoccus) of halophilic, denitrifying bacteria.</text>
</comment>
<dbReference type="RefSeq" id="WP_036763678.1">
    <property type="nucleotide sequence ID" value="NZ_CP018297.1"/>
</dbReference>
<dbReference type="GO" id="GO:0009055">
    <property type="term" value="F:electron transfer activity"/>
    <property type="evidence" value="ECO:0007669"/>
    <property type="project" value="InterPro"/>
</dbReference>
<feature type="domain" description="High potential iron-sulfur proteins family profile" evidence="9">
    <location>
        <begin position="34"/>
        <end position="102"/>
    </location>
</feature>
<dbReference type="GO" id="GO:0046872">
    <property type="term" value="F:metal ion binding"/>
    <property type="evidence" value="ECO:0007669"/>
    <property type="project" value="UniProtKB-KW"/>
</dbReference>
<dbReference type="InterPro" id="IPR006311">
    <property type="entry name" value="TAT_signal"/>
</dbReference>
<keyword evidence="7 8" id="KW-0411">Iron-sulfur</keyword>
<dbReference type="InterPro" id="IPR036369">
    <property type="entry name" value="HIPIP_sf"/>
</dbReference>
<protein>
    <recommendedName>
        <fullName evidence="8">High-potential iron-sulfur protein</fullName>
        <shortName evidence="8">HiPIP</shortName>
    </recommendedName>
</protein>
<comment type="subunit">
    <text evidence="8">Homodimer.</text>
</comment>
<evidence type="ECO:0000256" key="1">
    <source>
        <dbReference type="ARBA" id="ARBA00002137"/>
    </source>
</evidence>
<keyword evidence="2 8" id="KW-0813">Transport</keyword>
<evidence type="ECO:0000256" key="7">
    <source>
        <dbReference type="ARBA" id="ARBA00023014"/>
    </source>
</evidence>
<dbReference type="Gene3D" id="4.10.490.10">
    <property type="entry name" value="High potential iron-sulphur protein"/>
    <property type="match status" value="1"/>
</dbReference>
<dbReference type="EMBL" id="UATL01000001">
    <property type="protein sequence ID" value="SPY28475.1"/>
    <property type="molecule type" value="Genomic_DNA"/>
</dbReference>
<dbReference type="Pfam" id="PF01355">
    <property type="entry name" value="HIPIP"/>
    <property type="match status" value="1"/>
</dbReference>
<dbReference type="GO" id="GO:0019646">
    <property type="term" value="P:aerobic electron transport chain"/>
    <property type="evidence" value="ECO:0007669"/>
    <property type="project" value="InterPro"/>
</dbReference>
<keyword evidence="5 8" id="KW-0249">Electron transport</keyword>
<evidence type="ECO:0000313" key="12">
    <source>
        <dbReference type="Proteomes" id="UP000241404"/>
    </source>
</evidence>
<evidence type="ECO:0000256" key="3">
    <source>
        <dbReference type="ARBA" id="ARBA00022485"/>
    </source>
</evidence>
<reference evidence="11 13" key="2">
    <citation type="submission" date="2018-06" db="EMBL/GenBank/DDBJ databases">
        <authorList>
            <consortium name="Pathogen Informatics"/>
            <person name="Doyle S."/>
        </authorList>
    </citation>
    <scope>NUCLEOTIDE SEQUENCE [LARGE SCALE GENOMIC DNA]</scope>
    <source>
        <strain evidence="11 13">NCTC11647</strain>
    </source>
</reference>
<gene>
    <name evidence="11" type="primary">hip2</name>
    <name evidence="10" type="ORF">CTM90_04180</name>
    <name evidence="11" type="ORF">NCTC11647_01566</name>
</gene>
<keyword evidence="3 8" id="KW-0004">4Fe-4S</keyword>
<evidence type="ECO:0000259" key="9">
    <source>
        <dbReference type="PROSITE" id="PS51373"/>
    </source>
</evidence>
<evidence type="ECO:0000256" key="5">
    <source>
        <dbReference type="ARBA" id="ARBA00022982"/>
    </source>
</evidence>
<evidence type="ECO:0000256" key="6">
    <source>
        <dbReference type="ARBA" id="ARBA00023004"/>
    </source>
</evidence>
<organism evidence="11 13">
    <name type="scientific">Photobacterium damselae</name>
    <dbReference type="NCBI Taxonomy" id="38293"/>
    <lineage>
        <taxon>Bacteria</taxon>
        <taxon>Pseudomonadati</taxon>
        <taxon>Pseudomonadota</taxon>
        <taxon>Gammaproteobacteria</taxon>
        <taxon>Vibrionales</taxon>
        <taxon>Vibrionaceae</taxon>
        <taxon>Photobacterium</taxon>
    </lineage>
</organism>
<dbReference type="InterPro" id="IPR000170">
    <property type="entry name" value="High_potential_FeS_prot"/>
</dbReference>
<proteinExistence type="inferred from homology"/>
<dbReference type="PROSITE" id="PS51318">
    <property type="entry name" value="TAT"/>
    <property type="match status" value="1"/>
</dbReference>
<name>A0A2T3QNW6_PHODM</name>
<evidence type="ECO:0000256" key="8">
    <source>
        <dbReference type="RuleBase" id="RU000620"/>
    </source>
</evidence>
<dbReference type="Proteomes" id="UP000251647">
    <property type="component" value="Unassembled WGS sequence"/>
</dbReference>
<keyword evidence="6 8" id="KW-0408">Iron</keyword>
<accession>A0A2T3QNW6</accession>
<keyword evidence="4 8" id="KW-0479">Metal-binding</keyword>
<evidence type="ECO:0000256" key="4">
    <source>
        <dbReference type="ARBA" id="ARBA00022723"/>
    </source>
</evidence>
<dbReference type="EMBL" id="PYMM01000002">
    <property type="protein sequence ID" value="PSU17705.1"/>
    <property type="molecule type" value="Genomic_DNA"/>
</dbReference>
<dbReference type="PROSITE" id="PS51373">
    <property type="entry name" value="HIPIP"/>
    <property type="match status" value="1"/>
</dbReference>
<dbReference type="SUPFAM" id="SSF57652">
    <property type="entry name" value="HIPIP (high potential iron protein)"/>
    <property type="match status" value="1"/>
</dbReference>
<dbReference type="GO" id="GO:0051539">
    <property type="term" value="F:4 iron, 4 sulfur cluster binding"/>
    <property type="evidence" value="ECO:0007669"/>
    <property type="project" value="UniProtKB-KW"/>
</dbReference>
<dbReference type="AlphaFoldDB" id="A0A2T3QNW6"/>